<feature type="transmembrane region" description="Helical" evidence="2">
    <location>
        <begin position="71"/>
        <end position="98"/>
    </location>
</feature>
<protein>
    <submittedName>
        <fullName evidence="3">Uncharacterized protein</fullName>
    </submittedName>
</protein>
<feature type="compositionally biased region" description="Basic and acidic residues" evidence="1">
    <location>
        <begin position="19"/>
        <end position="30"/>
    </location>
</feature>
<keyword evidence="2" id="KW-1133">Transmembrane helix</keyword>
<feature type="region of interest" description="Disordered" evidence="1">
    <location>
        <begin position="1"/>
        <end position="55"/>
    </location>
</feature>
<proteinExistence type="predicted"/>
<organism evidence="3 4">
    <name type="scientific">Helianthus annuus</name>
    <name type="common">Common sunflower</name>
    <dbReference type="NCBI Taxonomy" id="4232"/>
    <lineage>
        <taxon>Eukaryota</taxon>
        <taxon>Viridiplantae</taxon>
        <taxon>Streptophyta</taxon>
        <taxon>Embryophyta</taxon>
        <taxon>Tracheophyta</taxon>
        <taxon>Spermatophyta</taxon>
        <taxon>Magnoliopsida</taxon>
        <taxon>eudicotyledons</taxon>
        <taxon>Gunneridae</taxon>
        <taxon>Pentapetalae</taxon>
        <taxon>asterids</taxon>
        <taxon>campanulids</taxon>
        <taxon>Asterales</taxon>
        <taxon>Asteraceae</taxon>
        <taxon>Asteroideae</taxon>
        <taxon>Heliantheae alliance</taxon>
        <taxon>Heliantheae</taxon>
        <taxon>Helianthus</taxon>
    </lineage>
</organism>
<reference evidence="3" key="1">
    <citation type="journal article" date="2017" name="Nature">
        <title>The sunflower genome provides insights into oil metabolism, flowering and Asterid evolution.</title>
        <authorList>
            <person name="Badouin H."/>
            <person name="Gouzy J."/>
            <person name="Grassa C.J."/>
            <person name="Murat F."/>
            <person name="Staton S.E."/>
            <person name="Cottret L."/>
            <person name="Lelandais-Briere C."/>
            <person name="Owens G.L."/>
            <person name="Carrere S."/>
            <person name="Mayjonade B."/>
            <person name="Legrand L."/>
            <person name="Gill N."/>
            <person name="Kane N.C."/>
            <person name="Bowers J.E."/>
            <person name="Hubner S."/>
            <person name="Bellec A."/>
            <person name="Berard A."/>
            <person name="Berges H."/>
            <person name="Blanchet N."/>
            <person name="Boniface M.C."/>
            <person name="Brunel D."/>
            <person name="Catrice O."/>
            <person name="Chaidir N."/>
            <person name="Claudel C."/>
            <person name="Donnadieu C."/>
            <person name="Faraut T."/>
            <person name="Fievet G."/>
            <person name="Helmstetter N."/>
            <person name="King M."/>
            <person name="Knapp S.J."/>
            <person name="Lai Z."/>
            <person name="Le Paslier M.C."/>
            <person name="Lippi Y."/>
            <person name="Lorenzon L."/>
            <person name="Mandel J.R."/>
            <person name="Marage G."/>
            <person name="Marchand G."/>
            <person name="Marquand E."/>
            <person name="Bret-Mestries E."/>
            <person name="Morien E."/>
            <person name="Nambeesan S."/>
            <person name="Nguyen T."/>
            <person name="Pegot-Espagnet P."/>
            <person name="Pouilly N."/>
            <person name="Raftis F."/>
            <person name="Sallet E."/>
            <person name="Schiex T."/>
            <person name="Thomas J."/>
            <person name="Vandecasteele C."/>
            <person name="Vares D."/>
            <person name="Vear F."/>
            <person name="Vautrin S."/>
            <person name="Crespi M."/>
            <person name="Mangin B."/>
            <person name="Burke J.M."/>
            <person name="Salse J."/>
            <person name="Munos S."/>
            <person name="Vincourt P."/>
            <person name="Rieseberg L.H."/>
            <person name="Langlade N.B."/>
        </authorList>
    </citation>
    <scope>NUCLEOTIDE SEQUENCE</scope>
    <source>
        <tissue evidence="3">Leaves</tissue>
    </source>
</reference>
<dbReference type="Proteomes" id="UP000215914">
    <property type="component" value="Unassembled WGS sequence"/>
</dbReference>
<evidence type="ECO:0000313" key="3">
    <source>
        <dbReference type="EMBL" id="KAF5777965.1"/>
    </source>
</evidence>
<dbReference type="AlphaFoldDB" id="A0A9K3MW09"/>
<evidence type="ECO:0000313" key="4">
    <source>
        <dbReference type="Proteomes" id="UP000215914"/>
    </source>
</evidence>
<dbReference type="EMBL" id="MNCJ02000327">
    <property type="protein sequence ID" value="KAF5777965.1"/>
    <property type="molecule type" value="Genomic_DNA"/>
</dbReference>
<accession>A0A9K3MW09</accession>
<evidence type="ECO:0000256" key="2">
    <source>
        <dbReference type="SAM" id="Phobius"/>
    </source>
</evidence>
<reference evidence="3" key="2">
    <citation type="submission" date="2020-06" db="EMBL/GenBank/DDBJ databases">
        <title>Helianthus annuus Genome sequencing and assembly Release 2.</title>
        <authorList>
            <person name="Gouzy J."/>
            <person name="Langlade N."/>
            <person name="Munos S."/>
        </authorList>
    </citation>
    <scope>NUCLEOTIDE SEQUENCE</scope>
    <source>
        <tissue evidence="3">Leaves</tissue>
    </source>
</reference>
<name>A0A9K3MW09_HELAN</name>
<gene>
    <name evidence="3" type="ORF">HanXRQr2_Chr12g0541991</name>
</gene>
<evidence type="ECO:0000256" key="1">
    <source>
        <dbReference type="SAM" id="MobiDB-lite"/>
    </source>
</evidence>
<keyword evidence="2" id="KW-0812">Transmembrane</keyword>
<keyword evidence="4" id="KW-1185">Reference proteome</keyword>
<keyword evidence="2" id="KW-0472">Membrane</keyword>
<sequence length="99" mass="10569">MDSSGIGESDTTGPMPIVSDDRVSSEHEVHTSGVTSTDEDDFQPFALPDAVNEPADSPLAGICRSWRSLPLYLLPLILFLICSSTPTLITTSICLMTSP</sequence>
<comment type="caution">
    <text evidence="3">The sequence shown here is derived from an EMBL/GenBank/DDBJ whole genome shotgun (WGS) entry which is preliminary data.</text>
</comment>
<dbReference type="Gramene" id="mRNA:HanXRQr2_Chr12g0541991">
    <property type="protein sequence ID" value="CDS:HanXRQr2_Chr12g0541991.1"/>
    <property type="gene ID" value="HanXRQr2_Chr12g0541991"/>
</dbReference>